<dbReference type="InterPro" id="IPR020843">
    <property type="entry name" value="ER"/>
</dbReference>
<dbReference type="eggNOG" id="KOG1198">
    <property type="taxonomic scope" value="Eukaryota"/>
</dbReference>
<dbReference type="Pfam" id="PF08240">
    <property type="entry name" value="ADH_N"/>
    <property type="match status" value="1"/>
</dbReference>
<feature type="domain" description="Enoyl reductase (ER)" evidence="1">
    <location>
        <begin position="23"/>
        <end position="339"/>
    </location>
</feature>
<dbReference type="SMART" id="SM00829">
    <property type="entry name" value="PKS_ER"/>
    <property type="match status" value="1"/>
</dbReference>
<evidence type="ECO:0000313" key="2">
    <source>
        <dbReference type="EMBL" id="EGP86082.1"/>
    </source>
</evidence>
<gene>
    <name evidence="2" type="ORF">MYCGRDRAFT_74109</name>
</gene>
<reference evidence="2 3" key="1">
    <citation type="journal article" date="2011" name="PLoS Genet.">
        <title>Finished genome of the fungal wheat pathogen Mycosphaerella graminicola reveals dispensome structure, chromosome plasticity, and stealth pathogenesis.</title>
        <authorList>
            <person name="Goodwin S.B."/>
            <person name="Ben M'barek S."/>
            <person name="Dhillon B."/>
            <person name="Wittenberg A.H.J."/>
            <person name="Crane C.F."/>
            <person name="Hane J.K."/>
            <person name="Foster A.J."/>
            <person name="Van der Lee T.A.J."/>
            <person name="Grimwood J."/>
            <person name="Aerts A."/>
            <person name="Antoniw J."/>
            <person name="Bailey A."/>
            <person name="Bluhm B."/>
            <person name="Bowler J."/>
            <person name="Bristow J."/>
            <person name="van der Burgt A."/>
            <person name="Canto-Canche B."/>
            <person name="Churchill A.C.L."/>
            <person name="Conde-Ferraez L."/>
            <person name="Cools H.J."/>
            <person name="Coutinho P.M."/>
            <person name="Csukai M."/>
            <person name="Dehal P."/>
            <person name="De Wit P."/>
            <person name="Donzelli B."/>
            <person name="van de Geest H.C."/>
            <person name="van Ham R.C.H.J."/>
            <person name="Hammond-Kosack K.E."/>
            <person name="Henrissat B."/>
            <person name="Kilian A."/>
            <person name="Kobayashi A.K."/>
            <person name="Koopmann E."/>
            <person name="Kourmpetis Y."/>
            <person name="Kuzniar A."/>
            <person name="Lindquist E."/>
            <person name="Lombard V."/>
            <person name="Maliepaard C."/>
            <person name="Martins N."/>
            <person name="Mehrabi R."/>
            <person name="Nap J.P.H."/>
            <person name="Ponomarenko A."/>
            <person name="Rudd J.J."/>
            <person name="Salamov A."/>
            <person name="Schmutz J."/>
            <person name="Schouten H.J."/>
            <person name="Shapiro H."/>
            <person name="Stergiopoulos I."/>
            <person name="Torriani S.F.F."/>
            <person name="Tu H."/>
            <person name="de Vries R.P."/>
            <person name="Waalwijk C."/>
            <person name="Ware S.B."/>
            <person name="Wiebenga A."/>
            <person name="Zwiers L.-H."/>
            <person name="Oliver R.P."/>
            <person name="Grigoriev I.V."/>
            <person name="Kema G.H.J."/>
        </authorList>
    </citation>
    <scope>NUCLEOTIDE SEQUENCE [LARGE SCALE GENOMIC DNA]</scope>
    <source>
        <strain evidence="3">CBS 115943 / IPO323</strain>
    </source>
</reference>
<dbReference type="CDD" id="cd08267">
    <property type="entry name" value="MDR1"/>
    <property type="match status" value="1"/>
</dbReference>
<keyword evidence="3" id="KW-1185">Reference proteome</keyword>
<dbReference type="HOGENOM" id="CLU_026673_3_3_1"/>
<dbReference type="InterPro" id="IPR036291">
    <property type="entry name" value="NAD(P)-bd_dom_sf"/>
</dbReference>
<dbReference type="RefSeq" id="XP_003851106.1">
    <property type="nucleotide sequence ID" value="XM_003851058.1"/>
</dbReference>
<organism evidence="2 3">
    <name type="scientific">Zymoseptoria tritici (strain CBS 115943 / IPO323)</name>
    <name type="common">Speckled leaf blotch fungus</name>
    <name type="synonym">Septoria tritici</name>
    <dbReference type="NCBI Taxonomy" id="336722"/>
    <lineage>
        <taxon>Eukaryota</taxon>
        <taxon>Fungi</taxon>
        <taxon>Dikarya</taxon>
        <taxon>Ascomycota</taxon>
        <taxon>Pezizomycotina</taxon>
        <taxon>Dothideomycetes</taxon>
        <taxon>Dothideomycetidae</taxon>
        <taxon>Mycosphaerellales</taxon>
        <taxon>Mycosphaerellaceae</taxon>
        <taxon>Zymoseptoria</taxon>
    </lineage>
</organism>
<name>F9XG13_ZYMTI</name>
<accession>F9XG13</accession>
<dbReference type="SUPFAM" id="SSF50129">
    <property type="entry name" value="GroES-like"/>
    <property type="match status" value="1"/>
</dbReference>
<dbReference type="EMBL" id="CM001202">
    <property type="protein sequence ID" value="EGP86082.1"/>
    <property type="molecule type" value="Genomic_DNA"/>
</dbReference>
<dbReference type="VEuPathDB" id="FungiDB:ZTRI_7.431"/>
<dbReference type="PANTHER" id="PTHR44013">
    <property type="entry name" value="ZINC-TYPE ALCOHOL DEHYDROGENASE-LIKE PROTEIN C16A3.02C"/>
    <property type="match status" value="1"/>
</dbReference>
<protein>
    <recommendedName>
        <fullName evidence="1">Enoyl reductase (ER) domain-containing protein</fullName>
    </recommendedName>
</protein>
<dbReference type="Gene3D" id="3.40.50.720">
    <property type="entry name" value="NAD(P)-binding Rossmann-like Domain"/>
    <property type="match status" value="1"/>
</dbReference>
<dbReference type="Pfam" id="PF13602">
    <property type="entry name" value="ADH_zinc_N_2"/>
    <property type="match status" value="1"/>
</dbReference>
<dbReference type="InParanoid" id="F9XG13"/>
<sequence length="351" mass="37046">MMQAETISPPATMRVWRYSSTDGGLENNIKLHLDAPLPKATKDGHLIQVLAVSLNPVDYKPTEAFIGRFVVKKPATPGFDIAGRIFTPATNSRDFKAGDLVFGAASTNPLAGGAIAEYIVAPASRIVHLPSGISPIEAAGIPVAAVTAHDALIPYITSGSRVFINGGSGGVGTFAIQLAKLLGAHVTVSCSTRNVALCRSLGADNVLDYTTGPLLAQLKAAEKPFDHVVDNVFSDPELYFQMHKYTTPKAVFAEVASGPTLSFAKFAAGALLVPKVLGGGRRKFVVIAADLKAETLKELAQWVAEQKVKVVVDQVFGMEEVVAAYQKQKTGRVVGKLVVDVAGEAGRPTKQ</sequence>
<dbReference type="Proteomes" id="UP000008062">
    <property type="component" value="Chromosome 7"/>
</dbReference>
<dbReference type="OMA" id="SGGCGIF"/>
<dbReference type="OrthoDB" id="201656at2759"/>
<dbReference type="FunCoup" id="F9XG13">
    <property type="interactions" value="141"/>
</dbReference>
<dbReference type="KEGG" id="ztr:MYCGRDRAFT_74109"/>
<evidence type="ECO:0000313" key="3">
    <source>
        <dbReference type="Proteomes" id="UP000008062"/>
    </source>
</evidence>
<dbReference type="PANTHER" id="PTHR44013:SF1">
    <property type="entry name" value="ZINC-TYPE ALCOHOL DEHYDROGENASE-LIKE PROTEIN C16A3.02C"/>
    <property type="match status" value="1"/>
</dbReference>
<proteinExistence type="predicted"/>
<dbReference type="GeneID" id="13397478"/>
<dbReference type="AlphaFoldDB" id="F9XG13"/>
<dbReference type="SUPFAM" id="SSF51735">
    <property type="entry name" value="NAD(P)-binding Rossmann-fold domains"/>
    <property type="match status" value="1"/>
</dbReference>
<dbReference type="InterPro" id="IPR011032">
    <property type="entry name" value="GroES-like_sf"/>
</dbReference>
<dbReference type="Gene3D" id="3.90.180.10">
    <property type="entry name" value="Medium-chain alcohol dehydrogenases, catalytic domain"/>
    <property type="match status" value="1"/>
</dbReference>
<dbReference type="InterPro" id="IPR013154">
    <property type="entry name" value="ADH-like_N"/>
</dbReference>
<evidence type="ECO:0000259" key="1">
    <source>
        <dbReference type="SMART" id="SM00829"/>
    </source>
</evidence>
<dbReference type="GO" id="GO:0016491">
    <property type="term" value="F:oxidoreductase activity"/>
    <property type="evidence" value="ECO:0007669"/>
    <property type="project" value="InterPro"/>
</dbReference>
<dbReference type="InterPro" id="IPR052733">
    <property type="entry name" value="Chloroplast_QOR"/>
</dbReference>